<evidence type="ECO:0000313" key="8">
    <source>
        <dbReference type="Proteomes" id="UP000479132"/>
    </source>
</evidence>
<dbReference type="PANTHER" id="PTHR43133:SF46">
    <property type="entry name" value="RNA POLYMERASE SIGMA-70 FACTOR ECF SUBFAMILY"/>
    <property type="match status" value="1"/>
</dbReference>
<evidence type="ECO:0000256" key="3">
    <source>
        <dbReference type="ARBA" id="ARBA00023082"/>
    </source>
</evidence>
<dbReference type="GO" id="GO:0003677">
    <property type="term" value="F:DNA binding"/>
    <property type="evidence" value="ECO:0007669"/>
    <property type="project" value="InterPro"/>
</dbReference>
<dbReference type="InterPro" id="IPR007627">
    <property type="entry name" value="RNA_pol_sigma70_r2"/>
</dbReference>
<dbReference type="CDD" id="cd06171">
    <property type="entry name" value="Sigma70_r4"/>
    <property type="match status" value="1"/>
</dbReference>
<protein>
    <submittedName>
        <fullName evidence="7">RNA polymerase sigma-70 factor</fullName>
    </submittedName>
</protein>
<feature type="domain" description="RNA polymerase sigma factor 70 region 4 type 2" evidence="6">
    <location>
        <begin position="129"/>
        <end position="177"/>
    </location>
</feature>
<evidence type="ECO:0000259" key="5">
    <source>
        <dbReference type="Pfam" id="PF04542"/>
    </source>
</evidence>
<comment type="caution">
    <text evidence="7">The sequence shown here is derived from an EMBL/GenBank/DDBJ whole genome shotgun (WGS) entry which is preliminary data.</text>
</comment>
<dbReference type="InterPro" id="IPR013325">
    <property type="entry name" value="RNA_pol_sigma_r2"/>
</dbReference>
<evidence type="ECO:0000256" key="4">
    <source>
        <dbReference type="ARBA" id="ARBA00023163"/>
    </source>
</evidence>
<sequence length="196" mass="23378">MGSKNTDQKFQDWAQQIRASDEEAFSELFHEVYPQLLKFAWRYTKKKSAAHDVVQKSMVKLWEIRTNIDPQQSLKSYLYQIVRSRALNHIRDTNNHTPIENINHNRLKVESKTLSKIAEPEDYNKKMIKFIEQLPGRQREAIQLSRFEGFDHEEISEIMDISPRTVNNHIVTALKTLRKKWDLYKKNKKGSRYEEE</sequence>
<dbReference type="Gene3D" id="1.10.1740.10">
    <property type="match status" value="1"/>
</dbReference>
<accession>A0A6M1T6L7</accession>
<evidence type="ECO:0000256" key="1">
    <source>
        <dbReference type="ARBA" id="ARBA00010641"/>
    </source>
</evidence>
<dbReference type="RefSeq" id="WP_165265131.1">
    <property type="nucleotide sequence ID" value="NZ_JAALLS010000001.1"/>
</dbReference>
<dbReference type="NCBIfam" id="TIGR02937">
    <property type="entry name" value="sigma70-ECF"/>
    <property type="match status" value="1"/>
</dbReference>
<dbReference type="EMBL" id="JAALLS010000001">
    <property type="protein sequence ID" value="NGP86894.1"/>
    <property type="molecule type" value="Genomic_DNA"/>
</dbReference>
<dbReference type="Pfam" id="PF08281">
    <property type="entry name" value="Sigma70_r4_2"/>
    <property type="match status" value="1"/>
</dbReference>
<name>A0A6M1T6L7_9BACT</name>
<keyword evidence="2" id="KW-0805">Transcription regulation</keyword>
<dbReference type="NCBIfam" id="TIGR02985">
    <property type="entry name" value="Sig70_bacteroi1"/>
    <property type="match status" value="1"/>
</dbReference>
<dbReference type="PANTHER" id="PTHR43133">
    <property type="entry name" value="RNA POLYMERASE ECF-TYPE SIGMA FACTO"/>
    <property type="match status" value="1"/>
</dbReference>
<dbReference type="GO" id="GO:0016987">
    <property type="term" value="F:sigma factor activity"/>
    <property type="evidence" value="ECO:0007669"/>
    <property type="project" value="UniProtKB-KW"/>
</dbReference>
<keyword evidence="4" id="KW-0804">Transcription</keyword>
<feature type="domain" description="RNA polymerase sigma-70 region 2" evidence="5">
    <location>
        <begin position="28"/>
        <end position="94"/>
    </location>
</feature>
<evidence type="ECO:0000259" key="6">
    <source>
        <dbReference type="Pfam" id="PF08281"/>
    </source>
</evidence>
<keyword evidence="8" id="KW-1185">Reference proteome</keyword>
<dbReference type="InterPro" id="IPR013249">
    <property type="entry name" value="RNA_pol_sigma70_r4_t2"/>
</dbReference>
<dbReference type="SUPFAM" id="SSF88946">
    <property type="entry name" value="Sigma2 domain of RNA polymerase sigma factors"/>
    <property type="match status" value="1"/>
</dbReference>
<dbReference type="InterPro" id="IPR014327">
    <property type="entry name" value="RNA_pol_sigma70_bacteroid"/>
</dbReference>
<dbReference type="Gene3D" id="1.10.10.10">
    <property type="entry name" value="Winged helix-like DNA-binding domain superfamily/Winged helix DNA-binding domain"/>
    <property type="match status" value="1"/>
</dbReference>
<dbReference type="InterPro" id="IPR039425">
    <property type="entry name" value="RNA_pol_sigma-70-like"/>
</dbReference>
<dbReference type="InterPro" id="IPR013324">
    <property type="entry name" value="RNA_pol_sigma_r3/r4-like"/>
</dbReference>
<dbReference type="GO" id="GO:0006352">
    <property type="term" value="P:DNA-templated transcription initiation"/>
    <property type="evidence" value="ECO:0007669"/>
    <property type="project" value="InterPro"/>
</dbReference>
<dbReference type="SUPFAM" id="SSF88659">
    <property type="entry name" value="Sigma3 and sigma4 domains of RNA polymerase sigma factors"/>
    <property type="match status" value="1"/>
</dbReference>
<proteinExistence type="inferred from homology"/>
<dbReference type="Proteomes" id="UP000479132">
    <property type="component" value="Unassembled WGS sequence"/>
</dbReference>
<dbReference type="InterPro" id="IPR014284">
    <property type="entry name" value="RNA_pol_sigma-70_dom"/>
</dbReference>
<reference evidence="7 8" key="1">
    <citation type="submission" date="2020-02" db="EMBL/GenBank/DDBJ databases">
        <title>Aliifodinibius halophilus 2W32, complete genome.</title>
        <authorList>
            <person name="Li Y."/>
            <person name="Wu S."/>
        </authorList>
    </citation>
    <scope>NUCLEOTIDE SEQUENCE [LARGE SCALE GENOMIC DNA]</scope>
    <source>
        <strain evidence="7 8">2W32</strain>
    </source>
</reference>
<dbReference type="AlphaFoldDB" id="A0A6M1T6L7"/>
<gene>
    <name evidence="7" type="ORF">G3569_00905</name>
</gene>
<comment type="similarity">
    <text evidence="1">Belongs to the sigma-70 factor family. ECF subfamily.</text>
</comment>
<evidence type="ECO:0000256" key="2">
    <source>
        <dbReference type="ARBA" id="ARBA00023015"/>
    </source>
</evidence>
<dbReference type="InterPro" id="IPR036388">
    <property type="entry name" value="WH-like_DNA-bd_sf"/>
</dbReference>
<dbReference type="Pfam" id="PF04542">
    <property type="entry name" value="Sigma70_r2"/>
    <property type="match status" value="1"/>
</dbReference>
<keyword evidence="3" id="KW-0731">Sigma factor</keyword>
<organism evidence="7 8">
    <name type="scientific">Fodinibius halophilus</name>
    <dbReference type="NCBI Taxonomy" id="1736908"/>
    <lineage>
        <taxon>Bacteria</taxon>
        <taxon>Pseudomonadati</taxon>
        <taxon>Balneolota</taxon>
        <taxon>Balneolia</taxon>
        <taxon>Balneolales</taxon>
        <taxon>Balneolaceae</taxon>
        <taxon>Fodinibius</taxon>
    </lineage>
</organism>
<evidence type="ECO:0000313" key="7">
    <source>
        <dbReference type="EMBL" id="NGP86894.1"/>
    </source>
</evidence>